<dbReference type="Gene3D" id="3.90.1010.10">
    <property type="match status" value="1"/>
</dbReference>
<name>X1FJ47_9ZZZZ</name>
<dbReference type="Pfam" id="PF02657">
    <property type="entry name" value="SufE"/>
    <property type="match status" value="1"/>
</dbReference>
<reference evidence="3" key="1">
    <citation type="journal article" date="2014" name="Front. Microbiol.">
        <title>High frequency of phylogenetically diverse reductive dehalogenase-homologous genes in deep subseafloor sedimentary metagenomes.</title>
        <authorList>
            <person name="Kawai M."/>
            <person name="Futagami T."/>
            <person name="Toyoda A."/>
            <person name="Takaki Y."/>
            <person name="Nishi S."/>
            <person name="Hori S."/>
            <person name="Arai W."/>
            <person name="Tsubouchi T."/>
            <person name="Morono Y."/>
            <person name="Uchiyama I."/>
            <person name="Ito T."/>
            <person name="Fujiyama A."/>
            <person name="Inagaki F."/>
            <person name="Takami H."/>
        </authorList>
    </citation>
    <scope>NUCLEOTIDE SEQUENCE</scope>
    <source>
        <strain evidence="3">Expedition CK06-06</strain>
    </source>
</reference>
<dbReference type="PANTHER" id="PTHR43597">
    <property type="entry name" value="SULFUR ACCEPTOR PROTEIN CSDE"/>
    <property type="match status" value="1"/>
</dbReference>
<dbReference type="AlphaFoldDB" id="X1FJ47"/>
<evidence type="ECO:0000313" key="3">
    <source>
        <dbReference type="EMBL" id="GAH32530.1"/>
    </source>
</evidence>
<evidence type="ECO:0000256" key="1">
    <source>
        <dbReference type="ARBA" id="ARBA00010282"/>
    </source>
</evidence>
<feature type="domain" description="Fe-S metabolism associated" evidence="2">
    <location>
        <begin position="13"/>
        <end position="130"/>
    </location>
</feature>
<sequence length="136" mass="15872">MIQEKLKRYVDILNDIPTDEEKYGWLMLFGKKSMDHVDQLKLDEFEVPGCQTRTWIIPGKDDRPTLHFIADSDALISKGLVCMLADIFSESTPQEILNFERKDLEKLRLDVLLTPGRRNGTHNMLQKIREYAVEYS</sequence>
<accession>X1FJ47</accession>
<dbReference type="PANTHER" id="PTHR43597:SF5">
    <property type="entry name" value="SUFE-LIKE PROTEIN 2, CHLOROPLASTIC"/>
    <property type="match status" value="1"/>
</dbReference>
<gene>
    <name evidence="3" type="ORF">S03H2_23750</name>
</gene>
<evidence type="ECO:0000259" key="2">
    <source>
        <dbReference type="Pfam" id="PF02657"/>
    </source>
</evidence>
<dbReference type="InterPro" id="IPR003808">
    <property type="entry name" value="Fe-S_metab-assoc_dom"/>
</dbReference>
<dbReference type="SUPFAM" id="SSF82649">
    <property type="entry name" value="SufE/NifU"/>
    <property type="match status" value="1"/>
</dbReference>
<protein>
    <recommendedName>
        <fullName evidence="2">Fe-S metabolism associated domain-containing protein</fullName>
    </recommendedName>
</protein>
<comment type="caution">
    <text evidence="3">The sequence shown here is derived from an EMBL/GenBank/DDBJ whole genome shotgun (WGS) entry which is preliminary data.</text>
</comment>
<dbReference type="EMBL" id="BARU01013032">
    <property type="protein sequence ID" value="GAH32530.1"/>
    <property type="molecule type" value="Genomic_DNA"/>
</dbReference>
<organism evidence="3">
    <name type="scientific">marine sediment metagenome</name>
    <dbReference type="NCBI Taxonomy" id="412755"/>
    <lineage>
        <taxon>unclassified sequences</taxon>
        <taxon>metagenomes</taxon>
        <taxon>ecological metagenomes</taxon>
    </lineage>
</organism>
<comment type="similarity">
    <text evidence="1">Belongs to the SufE family.</text>
</comment>
<proteinExistence type="inferred from homology"/>